<feature type="compositionally biased region" description="Polar residues" evidence="1">
    <location>
        <begin position="342"/>
        <end position="352"/>
    </location>
</feature>
<name>A0A1H1V1K7_MUCMA</name>
<gene>
    <name evidence="3" type="ORF">SAMN05216490_1798</name>
</gene>
<sequence length="538" mass="59288">MKFFILAFSFLLTISITSYAQNGVPDNYPVATIYIVDAQNGQEVLANSDTAILFKNALIDLVTNTIIVQKQYKHVMGHNAYVITQTDPSNGNEYQLQETTKVFGTVVPVYTFIYNVDQNKLYYNNPHGAGGDQSLEAQWISQNNMANLDRCQQFGWFNNLSAPPDNTQQQTDDTTPVDTAVTATVPPPALPTYDQPECPQDGYLWQPGYWAYSIDARGYYWVPGVWVAPPSEGLLWTPAYWSFNGFGYYYHSGYWGTSVGYYGGIYYGYGYGGHGYYGGEWRSGHYHYNTAVVRVSVNIHNTYVNNTVIVNQPARNSSSFNGRGGVIAKPLPQELQAERQPRIQQTPDQIRNQRAARNDKNQFASPANGNKPMNFAAPRAPEKSVIATPNQRPNANPAGNNGNQRGGYNNQNTRPAAGNTNTVNQNPAVNNTTPRPAYNNQNTRPATNNTNTVNQNPGTNTATPRPAYNNPNARTGTGNTPNQNSGMSVPKGTGSVTPSSNNGHGGMNQNQPYGGQRRAPVTKPQPKPQTKNEKQDKK</sequence>
<dbReference type="STRING" id="652787.SAMN05216490_1798"/>
<evidence type="ECO:0000313" key="3">
    <source>
        <dbReference type="EMBL" id="SDS78049.1"/>
    </source>
</evidence>
<feature type="chain" id="PRO_5009262808" evidence="2">
    <location>
        <begin position="21"/>
        <end position="538"/>
    </location>
</feature>
<proteinExistence type="predicted"/>
<protein>
    <submittedName>
        <fullName evidence="3">YXWGXW repeat-containing protein</fullName>
    </submittedName>
</protein>
<evidence type="ECO:0000256" key="2">
    <source>
        <dbReference type="SAM" id="SignalP"/>
    </source>
</evidence>
<keyword evidence="4" id="KW-1185">Reference proteome</keyword>
<dbReference type="AlphaFoldDB" id="A0A1H1V1K7"/>
<dbReference type="RefSeq" id="WP_197684584.1">
    <property type="nucleotide sequence ID" value="NZ_LT629740.1"/>
</dbReference>
<dbReference type="EMBL" id="LT629740">
    <property type="protein sequence ID" value="SDS78049.1"/>
    <property type="molecule type" value="Genomic_DNA"/>
</dbReference>
<dbReference type="InterPro" id="IPR024447">
    <property type="entry name" value="YXWGXW_rpt"/>
</dbReference>
<accession>A0A1H1V1K7</accession>
<dbReference type="Proteomes" id="UP000199679">
    <property type="component" value="Chromosome I"/>
</dbReference>
<feature type="compositionally biased region" description="Polar residues" evidence="1">
    <location>
        <begin position="494"/>
        <end position="513"/>
    </location>
</feature>
<evidence type="ECO:0000313" key="4">
    <source>
        <dbReference type="Proteomes" id="UP000199679"/>
    </source>
</evidence>
<feature type="region of interest" description="Disordered" evidence="1">
    <location>
        <begin position="337"/>
        <end position="538"/>
    </location>
</feature>
<feature type="compositionally biased region" description="Low complexity" evidence="1">
    <location>
        <begin position="390"/>
        <end position="412"/>
    </location>
</feature>
<feature type="signal peptide" evidence="2">
    <location>
        <begin position="1"/>
        <end position="20"/>
    </location>
</feature>
<dbReference type="Pfam" id="PF12779">
    <property type="entry name" value="WXXGXW"/>
    <property type="match status" value="2"/>
</dbReference>
<reference evidence="3 4" key="1">
    <citation type="submission" date="2016-10" db="EMBL/GenBank/DDBJ databases">
        <authorList>
            <person name="de Groot N.N."/>
        </authorList>
    </citation>
    <scope>NUCLEOTIDE SEQUENCE [LARGE SCALE GENOMIC DNA]</scope>
    <source>
        <strain evidence="3 4">MP1X4</strain>
    </source>
</reference>
<feature type="compositionally biased region" description="Polar residues" evidence="1">
    <location>
        <begin position="418"/>
        <end position="487"/>
    </location>
</feature>
<keyword evidence="2" id="KW-0732">Signal</keyword>
<organism evidence="3 4">
    <name type="scientific">Mucilaginibacter mallensis</name>
    <dbReference type="NCBI Taxonomy" id="652787"/>
    <lineage>
        <taxon>Bacteria</taxon>
        <taxon>Pseudomonadati</taxon>
        <taxon>Bacteroidota</taxon>
        <taxon>Sphingobacteriia</taxon>
        <taxon>Sphingobacteriales</taxon>
        <taxon>Sphingobacteriaceae</taxon>
        <taxon>Mucilaginibacter</taxon>
    </lineage>
</organism>
<evidence type="ECO:0000256" key="1">
    <source>
        <dbReference type="SAM" id="MobiDB-lite"/>
    </source>
</evidence>